<evidence type="ECO:0000313" key="1">
    <source>
        <dbReference type="EMBL" id="GAA4495485.1"/>
    </source>
</evidence>
<reference evidence="2" key="1">
    <citation type="journal article" date="2019" name="Int. J. Syst. Evol. Microbiol.">
        <title>The Global Catalogue of Microorganisms (GCM) 10K type strain sequencing project: providing services to taxonomists for standard genome sequencing and annotation.</title>
        <authorList>
            <consortium name="The Broad Institute Genomics Platform"/>
            <consortium name="The Broad Institute Genome Sequencing Center for Infectious Disease"/>
            <person name="Wu L."/>
            <person name="Ma J."/>
        </authorList>
    </citation>
    <scope>NUCLEOTIDE SEQUENCE [LARGE SCALE GENOMIC DNA]</scope>
    <source>
        <strain evidence="2">JCM 17841</strain>
    </source>
</reference>
<protein>
    <submittedName>
        <fullName evidence="1">Uncharacterized protein</fullName>
    </submittedName>
</protein>
<keyword evidence="2" id="KW-1185">Reference proteome</keyword>
<organism evidence="1 2">
    <name type="scientific">Hymenobacter ginsengisoli</name>
    <dbReference type="NCBI Taxonomy" id="1051626"/>
    <lineage>
        <taxon>Bacteria</taxon>
        <taxon>Pseudomonadati</taxon>
        <taxon>Bacteroidota</taxon>
        <taxon>Cytophagia</taxon>
        <taxon>Cytophagales</taxon>
        <taxon>Hymenobacteraceae</taxon>
        <taxon>Hymenobacter</taxon>
    </lineage>
</organism>
<accession>A0ABP8Q0W6</accession>
<gene>
    <name evidence="1" type="ORF">GCM10023172_07280</name>
</gene>
<dbReference type="EMBL" id="BAABGQ010000004">
    <property type="protein sequence ID" value="GAA4495485.1"/>
    <property type="molecule type" value="Genomic_DNA"/>
</dbReference>
<sequence>MQAGVSYNNFTPYQIAKVATRPKLACLLFFCTSFAPIDGRYWAAGEALIKNLRAQSPAFEGVAMRDYTYKDLDNDNVYEIIETVNKLEEGAPGWLNSEISPAFDLHRVYNYKAGKFQKDYRPFAEYVEQRIEFYKFWKRQIQNSSLLSEDSQELVKANKQTFIKELDRLIAAMEGVKNK</sequence>
<dbReference type="Proteomes" id="UP001501243">
    <property type="component" value="Unassembled WGS sequence"/>
</dbReference>
<proteinExistence type="predicted"/>
<comment type="caution">
    <text evidence="1">The sequence shown here is derived from an EMBL/GenBank/DDBJ whole genome shotgun (WGS) entry which is preliminary data.</text>
</comment>
<name>A0ABP8Q0W6_9BACT</name>
<evidence type="ECO:0000313" key="2">
    <source>
        <dbReference type="Proteomes" id="UP001501243"/>
    </source>
</evidence>